<gene>
    <name evidence="2" type="ORF">MALL_0059</name>
</gene>
<organism evidence="2 3">
    <name type="scientific">Mycoplasmopsis alligatoris A21JP2</name>
    <dbReference type="NCBI Taxonomy" id="747682"/>
    <lineage>
        <taxon>Bacteria</taxon>
        <taxon>Bacillati</taxon>
        <taxon>Mycoplasmatota</taxon>
        <taxon>Mycoplasmoidales</taxon>
        <taxon>Metamycoplasmataceae</taxon>
        <taxon>Mycoplasmopsis</taxon>
    </lineage>
</organism>
<dbReference type="Gene3D" id="3.10.620.30">
    <property type="match status" value="1"/>
</dbReference>
<dbReference type="SUPFAM" id="SSF54001">
    <property type="entry name" value="Cysteine proteinases"/>
    <property type="match status" value="1"/>
</dbReference>
<dbReference type="STRING" id="747682.MALL_0059"/>
<comment type="caution">
    <text evidence="2">The sequence shown here is derived from an EMBL/GenBank/DDBJ whole genome shotgun (WGS) entry which is preliminary data.</text>
</comment>
<evidence type="ECO:0000313" key="3">
    <source>
        <dbReference type="Proteomes" id="UP000004757"/>
    </source>
</evidence>
<evidence type="ECO:0000259" key="1">
    <source>
        <dbReference type="Pfam" id="PF01841"/>
    </source>
</evidence>
<keyword evidence="3" id="KW-1185">Reference proteome</keyword>
<accession>D4XWA3</accession>
<feature type="domain" description="Transglutaminase-like" evidence="1">
    <location>
        <begin position="28"/>
        <end position="113"/>
    </location>
</feature>
<reference evidence="2 3" key="1">
    <citation type="submission" date="2010-03" db="EMBL/GenBank/DDBJ databases">
        <authorList>
            <person name="Glass J.I."/>
            <person name="Benders G.A."/>
            <person name="Durkin A.S."/>
            <person name="Farmerie W.G."/>
            <person name="Hlavinka K."/>
            <person name="Hostetler J."/>
            <person name="Jackson J."/>
            <person name="May M.A."/>
            <person name="Miller R.H."/>
            <person name="Paralanov V."/>
            <person name="Radune D."/>
            <person name="Szczypinski B."/>
            <person name="Brown D.R."/>
        </authorList>
    </citation>
    <scope>NUCLEOTIDE SEQUENCE [LARGE SCALE GENOMIC DNA]</scope>
    <source>
        <strain evidence="2 3">A21JP2</strain>
    </source>
</reference>
<dbReference type="Proteomes" id="UP000004757">
    <property type="component" value="Unassembled WGS sequence"/>
</dbReference>
<dbReference type="Pfam" id="PF01841">
    <property type="entry name" value="Transglut_core"/>
    <property type="match status" value="1"/>
</dbReference>
<sequence length="415" mass="49348">MSSDTQILDDFSKFVLIDWVDGALARIKPQMTQVEMAFELARYVSEMKRYTWYDGRSDFRNRILKQIGVCGDYSQELQILLSIVGIPSVLGNNFGTHQWVKAKIDGKWFNIDPTYYKRNLEVKNNGHRYSIQNNSYWGSFMKTDNQFKGGDSKITNLNGEDPNVLRKVREELWNHPDLGKYVKSDIQDESIIAKLFSADELLKDAAEPYYDSKNDIWYFLGRYKNEENVSLYSAKIMDKEPKKMEEFHNLYKDKISFSELAPVQLLKYKNYLIFQRKYKNHSRTKPLAYNLTTKTFYEFEDMKTWFNEYYGGFYLDEKNGDLYNNDYSQKYDLSKLPNLENEVVKQTAQSYFYELSRIRILNGLTTTQDTFLSINKDKKEKINTFINESLDFYEKNKNQKRFCLRNKSKWNKIKI</sequence>
<name>D4XWA3_9BACT</name>
<protein>
    <recommendedName>
        <fullName evidence="1">Transglutaminase-like domain-containing protein</fullName>
    </recommendedName>
</protein>
<dbReference type="InterPro" id="IPR002931">
    <property type="entry name" value="Transglutaminase-like"/>
</dbReference>
<dbReference type="EMBL" id="ADNC01000024">
    <property type="protein sequence ID" value="EFF41379.1"/>
    <property type="molecule type" value="Genomic_DNA"/>
</dbReference>
<proteinExistence type="predicted"/>
<dbReference type="InterPro" id="IPR038765">
    <property type="entry name" value="Papain-like_cys_pep_sf"/>
</dbReference>
<evidence type="ECO:0000313" key="2">
    <source>
        <dbReference type="EMBL" id="EFF41379.1"/>
    </source>
</evidence>
<dbReference type="AlphaFoldDB" id="D4XWA3"/>